<organism evidence="1 2">
    <name type="scientific">Kyrpidia spormannii</name>
    <dbReference type="NCBI Taxonomy" id="2055160"/>
    <lineage>
        <taxon>Bacteria</taxon>
        <taxon>Bacillati</taxon>
        <taxon>Bacillota</taxon>
        <taxon>Bacilli</taxon>
        <taxon>Bacillales</taxon>
        <taxon>Alicyclobacillaceae</taxon>
        <taxon>Kyrpidia</taxon>
    </lineage>
</organism>
<dbReference type="AlphaFoldDB" id="A0A2K8N6T3"/>
<protein>
    <submittedName>
        <fullName evidence="1">Uncharacterized protein</fullName>
    </submittedName>
</protein>
<dbReference type="Proteomes" id="UP000231932">
    <property type="component" value="Chromosome"/>
</dbReference>
<dbReference type="KEGG" id="kyr:CVV65_09005"/>
<evidence type="ECO:0000313" key="2">
    <source>
        <dbReference type="Proteomes" id="UP000231932"/>
    </source>
</evidence>
<dbReference type="RefSeq" id="WP_100667842.1">
    <property type="nucleotide sequence ID" value="NZ_CP024955.1"/>
</dbReference>
<name>A0A2K8N6T3_9BACL</name>
<proteinExistence type="predicted"/>
<dbReference type="EMBL" id="CP024955">
    <property type="protein sequence ID" value="ATY85044.1"/>
    <property type="molecule type" value="Genomic_DNA"/>
</dbReference>
<evidence type="ECO:0000313" key="1">
    <source>
        <dbReference type="EMBL" id="ATY85044.1"/>
    </source>
</evidence>
<keyword evidence="2" id="KW-1185">Reference proteome</keyword>
<dbReference type="OrthoDB" id="9819588at2"/>
<accession>A0A2K8N6T3</accession>
<sequence>MWFSSFWKKQMQPESRLERQRKLVAKKRYVVDINVMCNCPPLFYTEGVTLVMPISVYKGAFRYWDSLLNHPDPGEFERSDMTALCQLMPQLSTDFIRWQAQTVERAGGDYYRGKPLLLNGKVRLQLVWAYFSDLLPTEALSEVIDEDYLLDCLIAAAEENAPYLVTDETEYIVEDLRREFRLHVPCLDVDDVMKGLRHNRSNG</sequence>
<reference evidence="2" key="1">
    <citation type="submission" date="2017-11" db="EMBL/GenBank/DDBJ databases">
        <title>Complete Genome Sequence of Kyrpidia sp. Strain EA-1, a thermophilic, hydrogen-oxidizing Bacterium, isolated from the Azores.</title>
        <authorList>
            <person name="Reiner J.E."/>
            <person name="Lapp C.J."/>
            <person name="Bunk B."/>
            <person name="Gescher J."/>
        </authorList>
    </citation>
    <scope>NUCLEOTIDE SEQUENCE [LARGE SCALE GENOMIC DNA]</scope>
    <source>
        <strain evidence="2">EA-1</strain>
    </source>
</reference>
<gene>
    <name evidence="1" type="ORF">CVV65_09005</name>
</gene>